<dbReference type="Proteomes" id="UP000325957">
    <property type="component" value="Unassembled WGS sequence"/>
</dbReference>
<proteinExistence type="predicted"/>
<keyword evidence="3" id="KW-1185">Reference proteome</keyword>
<organism evidence="2 3">
    <name type="scientific">Kocuria coralli</name>
    <dbReference type="NCBI Taxonomy" id="1461025"/>
    <lineage>
        <taxon>Bacteria</taxon>
        <taxon>Bacillati</taxon>
        <taxon>Actinomycetota</taxon>
        <taxon>Actinomycetes</taxon>
        <taxon>Micrococcales</taxon>
        <taxon>Micrococcaceae</taxon>
        <taxon>Kocuria</taxon>
    </lineage>
</organism>
<dbReference type="OrthoDB" id="3268477at2"/>
<evidence type="ECO:0000256" key="1">
    <source>
        <dbReference type="SAM" id="MobiDB-lite"/>
    </source>
</evidence>
<comment type="caution">
    <text evidence="2">The sequence shown here is derived from an EMBL/GenBank/DDBJ whole genome shotgun (WGS) entry which is preliminary data.</text>
</comment>
<accession>A0A5J5KX91</accession>
<feature type="region of interest" description="Disordered" evidence="1">
    <location>
        <begin position="32"/>
        <end position="59"/>
    </location>
</feature>
<name>A0A5J5KX91_9MICC</name>
<sequence>MVEYWYNLRTREVETGPQSDYSQLMGPYATREEAQRALQTAAQKTKEWDDKERRYLGDD</sequence>
<reference evidence="2 3" key="1">
    <citation type="submission" date="2019-05" db="EMBL/GenBank/DDBJ databases">
        <title>Kocuria coralli sp. nov., a novel actinobacterium isolated from coral reef seawater.</title>
        <authorList>
            <person name="Li J."/>
        </authorList>
    </citation>
    <scope>NUCLEOTIDE SEQUENCE [LARGE SCALE GENOMIC DNA]</scope>
    <source>
        <strain evidence="2 3">SCSIO 13007</strain>
    </source>
</reference>
<dbReference type="EMBL" id="SZWF01000019">
    <property type="protein sequence ID" value="KAA9393446.1"/>
    <property type="molecule type" value="Genomic_DNA"/>
</dbReference>
<gene>
    <name evidence="2" type="ORF">FCK90_12435</name>
</gene>
<evidence type="ECO:0000313" key="2">
    <source>
        <dbReference type="EMBL" id="KAA9393446.1"/>
    </source>
</evidence>
<dbReference type="AlphaFoldDB" id="A0A5J5KX91"/>
<evidence type="ECO:0000313" key="3">
    <source>
        <dbReference type="Proteomes" id="UP000325957"/>
    </source>
</evidence>
<feature type="compositionally biased region" description="Basic and acidic residues" evidence="1">
    <location>
        <begin position="44"/>
        <end position="59"/>
    </location>
</feature>
<protein>
    <submittedName>
        <fullName evidence="2">SPOR domain-containing protein</fullName>
    </submittedName>
</protein>